<feature type="transmembrane region" description="Helical" evidence="10">
    <location>
        <begin position="64"/>
        <end position="88"/>
    </location>
</feature>
<evidence type="ECO:0000256" key="4">
    <source>
        <dbReference type="ARBA" id="ARBA00022679"/>
    </source>
</evidence>
<dbReference type="PANTHER" id="PTHR11214">
    <property type="entry name" value="BETA-1,3-N-ACETYLGLUCOSAMINYLTRANSFERASE"/>
    <property type="match status" value="1"/>
</dbReference>
<keyword evidence="7 10" id="KW-1133">Transmembrane helix</keyword>
<sequence length="1569" mass="177519">VELTLHELSEETEDRDQAYDDSEGGRDGNAGLLAKYRMVMEEGSKIQMTIFDAISKLEQFRNIVAWKVSWMTDIIVVLGILVLCLAVFLPQRIVFWLIVSAILIDGYTEYAKRQVHVKRMLAHLQTELQSELRLTAQARRAMSKMATDPNVQLKKFLRGVDPEILCDIVMAAATQLSRRKIIEIEAQEKEATGLSSKARLGVCIVTAGVSGKPHEVVEWIPLAPKPALAPKDLEGCDDLREVIETLYRKQLGELWWKKPKHFIHPANLLNGEAHLHDHALLGRTPLTMTTHTVVVELKLELSSLEYFDVSPPSADEALRDQLIEELSSIISSWFTNHSQRILLGLPTTCCLTAPYSDSIYQPKWQNGFDALWLVPHVLWTSNMFLGELTTSAECNSQGLNGLDDTELSMAQDLSTDLLHFLRRYQGPSLSEAYVSNTPGTVLKVRFRPMPGSDPNGCLVRVHCCFLQLTPFPADASQVLSDTTGLLINKQAVSRDDPASAVALVLAQSYTRLRRIICTWAATEQEELPDNFVEAVEFIRTTVSGRCCTQDDPGPYPSPLALAVMVGRAWQHVFYNKNYGEGRTTTTTTTTTTAAAAAAGEQEPVNRDWPWQLTVSTFFRLYSLEWPFGGYEISSQLPDVLDVHTEAKRAGRGSKAVSSIQAQVRTRNVDEGRIQLSGKFFKTFKSIQQLSGASPCPDTNGQTDESLALPEPAQPVSLLLECPTTAGLTSFDLCNEPPPAYGDKKRQMTSRGKATHTQVLEHASNEAFLEWLPDYPYDQLDVMPVLSPSYPQLNLLVGMTETHRRVFVSEAYRADRLLTSVEAGCSIPPSLTQKFTLPKGGPFGCWLVVRLMAASTKLIDGFYHVGFRNDDGLIRELEAEHSVRIRPVTPFLTGPVGDAGAQTLTYIAYIDFPAKSNPLWGHGPPVKRLYAEEKEAQLPMHYPRSASEVLIDLKKAVQRYMDSLFQTLAVENVVGFREPVEMGFDEEIEHFANNAAVVVRVVGKDHGIDLLESEALSDGSGWASRIEDCDAFLVLEGPTHPLPQTSCRVLYSNASGGIVEGQYDVILTNNRSVVPFMERKGNVYYFDPTHYEEKNIQLLLEKDHLLSVVLPRDFVAQRNLQDLVVNATEIMPDHVYVEGSSSYSRMFKRYRFTLLYGGLDDGEFPPRVLVEAMAHHTIPLVPVGEMKKVIPFHFHMGEAVWGIYSLELPAAIVMLEDLMANEKKEENVFYRARRNFLLRQTLRQTWVSLLRRLTFDSGRVDYRFFIGKGPEEVSREQAAYGDLVELDVWDTYRNVTLKSLRMFQYVTERWSEAVYFLRVDDDVYLRPIPLLDQIVEHRVPVRYLWGFYDYASVVVRDPDNKKDYNDPRVDYSLAERFPLYVRGNLYVASMDLVRMVVQREAEGGLHSAHPDDPAFGTYLFQLVAERRTFVQIDDRDENRIALNPYCEHQFSRLHNRTWAVHHLNISQLRCMWRADVRAGYYKPRYRNDDVDHDQLEELYLPRGCMATSDAEISAFQDTLLSASNPREYEPLDIVSDSRRNGFADICPCAVAQRGPHDGHTYHYPYERFMP</sequence>
<proteinExistence type="inferred from homology"/>
<feature type="non-terminal residue" evidence="11">
    <location>
        <position position="1"/>
    </location>
</feature>
<organism evidence="11 12">
    <name type="scientific">Perkinsus olseni</name>
    <name type="common">Perkinsus atlanticus</name>
    <dbReference type="NCBI Taxonomy" id="32597"/>
    <lineage>
        <taxon>Eukaryota</taxon>
        <taxon>Sar</taxon>
        <taxon>Alveolata</taxon>
        <taxon>Perkinsozoa</taxon>
        <taxon>Perkinsea</taxon>
        <taxon>Perkinsida</taxon>
        <taxon>Perkinsidae</taxon>
        <taxon>Perkinsus</taxon>
    </lineage>
</organism>
<comment type="similarity">
    <text evidence="2">Belongs to the glycosyltransferase 31 family.</text>
</comment>
<evidence type="ECO:0000256" key="2">
    <source>
        <dbReference type="ARBA" id="ARBA00008661"/>
    </source>
</evidence>
<gene>
    <name evidence="11" type="ORF">FOZ63_004313</name>
</gene>
<accession>A0A7J6U769</accession>
<evidence type="ECO:0000256" key="7">
    <source>
        <dbReference type="ARBA" id="ARBA00022989"/>
    </source>
</evidence>
<evidence type="ECO:0000256" key="9">
    <source>
        <dbReference type="ARBA" id="ARBA00023136"/>
    </source>
</evidence>
<dbReference type="GO" id="GO:0000139">
    <property type="term" value="C:Golgi membrane"/>
    <property type="evidence" value="ECO:0007669"/>
    <property type="project" value="UniProtKB-SubCell"/>
</dbReference>
<comment type="subcellular location">
    <subcellularLocation>
        <location evidence="1">Golgi apparatus membrane</location>
        <topology evidence="1">Single-pass type II membrane protein</topology>
    </subcellularLocation>
</comment>
<evidence type="ECO:0000313" key="11">
    <source>
        <dbReference type="EMBL" id="KAF4753519.1"/>
    </source>
</evidence>
<keyword evidence="9 10" id="KW-0472">Membrane</keyword>
<dbReference type="EMBL" id="JABANO010005439">
    <property type="protein sequence ID" value="KAF4753519.1"/>
    <property type="molecule type" value="Genomic_DNA"/>
</dbReference>
<evidence type="ECO:0000256" key="8">
    <source>
        <dbReference type="ARBA" id="ARBA00023034"/>
    </source>
</evidence>
<reference evidence="11 12" key="1">
    <citation type="submission" date="2020-04" db="EMBL/GenBank/DDBJ databases">
        <title>Perkinsus olseni comparative genomics.</title>
        <authorList>
            <person name="Bogema D.R."/>
        </authorList>
    </citation>
    <scope>NUCLEOTIDE SEQUENCE [LARGE SCALE GENOMIC DNA]</scope>
    <source>
        <strain evidence="11 12">ATCC PRA-207</strain>
    </source>
</reference>
<dbReference type="GO" id="GO:0016758">
    <property type="term" value="F:hexosyltransferase activity"/>
    <property type="evidence" value="ECO:0007669"/>
    <property type="project" value="InterPro"/>
</dbReference>
<comment type="caution">
    <text evidence="11">The sequence shown here is derived from an EMBL/GenBank/DDBJ whole genome shotgun (WGS) entry which is preliminary data.</text>
</comment>
<keyword evidence="4" id="KW-0808">Transferase</keyword>
<dbReference type="InterPro" id="IPR002659">
    <property type="entry name" value="Glyco_trans_31"/>
</dbReference>
<evidence type="ECO:0000313" key="12">
    <source>
        <dbReference type="Proteomes" id="UP000553632"/>
    </source>
</evidence>
<evidence type="ECO:0000256" key="1">
    <source>
        <dbReference type="ARBA" id="ARBA00004323"/>
    </source>
</evidence>
<keyword evidence="12" id="KW-1185">Reference proteome</keyword>
<dbReference type="Proteomes" id="UP000553632">
    <property type="component" value="Unassembled WGS sequence"/>
</dbReference>
<evidence type="ECO:0000256" key="3">
    <source>
        <dbReference type="ARBA" id="ARBA00022676"/>
    </source>
</evidence>
<evidence type="ECO:0000256" key="10">
    <source>
        <dbReference type="SAM" id="Phobius"/>
    </source>
</evidence>
<keyword evidence="8" id="KW-0333">Golgi apparatus</keyword>
<dbReference type="PANTHER" id="PTHR11214:SF3">
    <property type="entry name" value="BETA-1,3-GALACTOSYLTRANSFERASE 6"/>
    <property type="match status" value="1"/>
</dbReference>
<protein>
    <recommendedName>
        <fullName evidence="13">UDP-Gal betaGal beta 1,3-galactosyltransferase, polypeptide 6</fullName>
    </recommendedName>
</protein>
<dbReference type="Pfam" id="PF01762">
    <property type="entry name" value="Galactosyl_T"/>
    <property type="match status" value="1"/>
</dbReference>
<keyword evidence="3" id="KW-0328">Glycosyltransferase</keyword>
<name>A0A7J6U769_PEROL</name>
<keyword evidence="5 10" id="KW-0812">Transmembrane</keyword>
<evidence type="ECO:0000256" key="5">
    <source>
        <dbReference type="ARBA" id="ARBA00022692"/>
    </source>
</evidence>
<dbReference type="Gene3D" id="3.90.550.50">
    <property type="match status" value="1"/>
</dbReference>
<keyword evidence="6" id="KW-0735">Signal-anchor</keyword>
<evidence type="ECO:0000256" key="6">
    <source>
        <dbReference type="ARBA" id="ARBA00022968"/>
    </source>
</evidence>
<evidence type="ECO:0008006" key="13">
    <source>
        <dbReference type="Google" id="ProtNLM"/>
    </source>
</evidence>